<evidence type="ECO:0000259" key="1">
    <source>
        <dbReference type="Pfam" id="PF06202"/>
    </source>
</evidence>
<gene>
    <name evidence="3" type="ORF">CDL18_13790</name>
</gene>
<dbReference type="GO" id="GO:0004134">
    <property type="term" value="F:4-alpha-glucanotransferase activity"/>
    <property type="evidence" value="ECO:0007669"/>
    <property type="project" value="InterPro"/>
</dbReference>
<dbReference type="EMBL" id="NIHM01000025">
    <property type="protein sequence ID" value="PLT52778.1"/>
    <property type="molecule type" value="Genomic_DNA"/>
</dbReference>
<dbReference type="InterPro" id="IPR010401">
    <property type="entry name" value="AGL/Gdb1"/>
</dbReference>
<dbReference type="Gene3D" id="1.50.10.10">
    <property type="match status" value="1"/>
</dbReference>
<feature type="domain" description="Glycogen debranching enzyme bacterial and archaeal type N-terminal" evidence="2">
    <location>
        <begin position="21"/>
        <end position="229"/>
    </location>
</feature>
<proteinExistence type="predicted"/>
<dbReference type="Proteomes" id="UP000234849">
    <property type="component" value="Unassembled WGS sequence"/>
</dbReference>
<dbReference type="PANTHER" id="PTHR10569">
    <property type="entry name" value="GLYCOGEN DEBRANCHING ENZYME"/>
    <property type="match status" value="1"/>
</dbReference>
<name>A0A2N5NEU0_MEDGN</name>
<feature type="domain" description="Glycogen debranching enzyme C-terminal" evidence="1">
    <location>
        <begin position="275"/>
        <end position="637"/>
    </location>
</feature>
<dbReference type="Pfam" id="PF06202">
    <property type="entry name" value="GDE_C"/>
    <property type="match status" value="1"/>
</dbReference>
<dbReference type="Pfam" id="PF12439">
    <property type="entry name" value="GDE_N"/>
    <property type="match status" value="1"/>
</dbReference>
<accession>A0A2N5NEU0</accession>
<evidence type="ECO:0000313" key="4">
    <source>
        <dbReference type="Proteomes" id="UP000234849"/>
    </source>
</evidence>
<protein>
    <submittedName>
        <fullName evidence="3">Glycogen debranching protein</fullName>
    </submittedName>
</protein>
<dbReference type="AlphaFoldDB" id="A0A2N5NEU0"/>
<evidence type="ECO:0000259" key="2">
    <source>
        <dbReference type="Pfam" id="PF12439"/>
    </source>
</evidence>
<dbReference type="SUPFAM" id="SSF48208">
    <property type="entry name" value="Six-hairpin glycosidases"/>
    <property type="match status" value="1"/>
</dbReference>
<dbReference type="InterPro" id="IPR006451">
    <property type="entry name" value="Glycogen_debranch_arc"/>
</dbReference>
<dbReference type="RefSeq" id="WP_101880198.1">
    <property type="nucleotide sequence ID" value="NZ_NIHM01000025.1"/>
</dbReference>
<dbReference type="InterPro" id="IPR032790">
    <property type="entry name" value="GDE_C"/>
</dbReference>
<reference evidence="3 4" key="1">
    <citation type="journal article" date="2017" name="Genome Med.">
        <title>A novel Ruminococcus gnavus clade enriched in inflammatory bowel disease patients.</title>
        <authorList>
            <person name="Hall A.B."/>
            <person name="Yassour M."/>
            <person name="Sauk J."/>
            <person name="Garner A."/>
            <person name="Jiang X."/>
            <person name="Arthur T."/>
            <person name="Lagoudas G.K."/>
            <person name="Vatanen T."/>
            <person name="Fornelos N."/>
            <person name="Wilson R."/>
            <person name="Bertha M."/>
            <person name="Cohen M."/>
            <person name="Garber J."/>
            <person name="Khalili H."/>
            <person name="Gevers D."/>
            <person name="Ananthakrishnan A.N."/>
            <person name="Kugathasan S."/>
            <person name="Lander E.S."/>
            <person name="Blainey P."/>
            <person name="Vlamakis H."/>
            <person name="Xavier R.J."/>
            <person name="Huttenhower C."/>
        </authorList>
    </citation>
    <scope>NUCLEOTIDE SEQUENCE [LARGE SCALE GENOMIC DNA]</scope>
    <source>
        <strain evidence="3 4">RJX1118</strain>
    </source>
</reference>
<dbReference type="InterPro" id="IPR024742">
    <property type="entry name" value="Glycogen_debranch_N"/>
</dbReference>
<dbReference type="PANTHER" id="PTHR10569:SF2">
    <property type="entry name" value="GLYCOGEN DEBRANCHING ENZYME"/>
    <property type="match status" value="1"/>
</dbReference>
<dbReference type="NCBIfam" id="TIGR01561">
    <property type="entry name" value="gde_arch"/>
    <property type="match status" value="1"/>
</dbReference>
<dbReference type="InterPro" id="IPR012341">
    <property type="entry name" value="6hp_glycosidase-like_sf"/>
</dbReference>
<dbReference type="GO" id="GO:0005980">
    <property type="term" value="P:glycogen catabolic process"/>
    <property type="evidence" value="ECO:0007669"/>
    <property type="project" value="InterPro"/>
</dbReference>
<evidence type="ECO:0000313" key="3">
    <source>
        <dbReference type="EMBL" id="PLT52778.1"/>
    </source>
</evidence>
<dbReference type="GO" id="GO:0004135">
    <property type="term" value="F:amylo-alpha-1,6-glucosidase activity"/>
    <property type="evidence" value="ECO:0007669"/>
    <property type="project" value="InterPro"/>
</dbReference>
<dbReference type="InterPro" id="IPR008928">
    <property type="entry name" value="6-hairpin_glycosidase_sf"/>
</dbReference>
<organism evidence="3 4">
    <name type="scientific">Mediterraneibacter gnavus</name>
    <name type="common">Ruminococcus gnavus</name>
    <dbReference type="NCBI Taxonomy" id="33038"/>
    <lineage>
        <taxon>Bacteria</taxon>
        <taxon>Bacillati</taxon>
        <taxon>Bacillota</taxon>
        <taxon>Clostridia</taxon>
        <taxon>Lachnospirales</taxon>
        <taxon>Lachnospiraceae</taxon>
        <taxon>Mediterraneibacter</taxon>
    </lineage>
</organism>
<sequence length="647" mass="74276">MKWMYGKQDWKTRERGLENCYLMTNGLGGFSSMTMTGAVSRNDHALLMACTTAPNCRYNMIHRLKEELLIEEGDELTLSTQEFEEQTPEDGYLHLAAFSYEDTPIWRFLVNGVEIKKEIGMPQEENTVALRYEIKNRSSRNVEFVLTPFFQFVPKGADLLPDQEIVFTKGAVESEGMTLHLRTNGMIKEIAETEEVYFYRYDVCDGRRAYGHARANHQIRLQAEAGKQVVLEVVYEMEPSKNSAQTIIEQTKADRKQLEETAGFTSEAGKMLSKSARQFVSKRESTGGDTILAGYPFFEDWGRDTMIALPGICISTGQFETAKRILRTFAQSERDGLMPNLFPEGGNEPLYNTVDAALLFINCVYLYYEATKDMEFVREVYSVMERIMDGYQNGTKFGIHMDTDGLICAGEGLAQVTWMDVRVGEILPTPRHGKPVEINAYWYNALKIMETFTEEAETSRYYAQLAEKVRDSFTEKFWMSQKNCLKDLVSGTEADTQIRCNQIWALSMPFTMLEPEKERKIVETVFEKLYTFYGMRTLEEADPEFHPYYEGAMEKRDMAYHQGTVWTFPLGAYYLAYLKVHAYSERAKQDVKEQLEVLECALKEGCIGQLPEIYDGKNPVSSKGCFAQAWSVGELLRVYEQIEKKKK</sequence>
<comment type="caution">
    <text evidence="3">The sequence shown here is derived from an EMBL/GenBank/DDBJ whole genome shotgun (WGS) entry which is preliminary data.</text>
</comment>